<dbReference type="InterPro" id="IPR003340">
    <property type="entry name" value="B3_DNA-bd"/>
</dbReference>
<dbReference type="PANTHER" id="PTHR31674">
    <property type="entry name" value="B3 DOMAIN-CONTAINING PROTEIN REM-LIKE 3-RELATED"/>
    <property type="match status" value="1"/>
</dbReference>
<feature type="domain" description="TF-B3" evidence="7">
    <location>
        <begin position="546"/>
        <end position="641"/>
    </location>
</feature>
<dbReference type="SUPFAM" id="SSF101936">
    <property type="entry name" value="DNA-binding pseudobarrel domain"/>
    <property type="match status" value="8"/>
</dbReference>
<evidence type="ECO:0000256" key="6">
    <source>
        <dbReference type="ARBA" id="ARBA00023242"/>
    </source>
</evidence>
<dbReference type="GO" id="GO:0003677">
    <property type="term" value="F:DNA binding"/>
    <property type="evidence" value="ECO:0007669"/>
    <property type="project" value="UniProtKB-KW"/>
</dbReference>
<feature type="domain" description="TF-B3" evidence="7">
    <location>
        <begin position="945"/>
        <end position="1041"/>
    </location>
</feature>
<gene>
    <name evidence="8" type="ORF">Sango_1807100</name>
</gene>
<keyword evidence="9" id="KW-1185">Reference proteome</keyword>
<name>A0AAE2BPZ9_9LAMI</name>
<keyword evidence="5" id="KW-0804">Transcription</keyword>
<evidence type="ECO:0000256" key="1">
    <source>
        <dbReference type="ARBA" id="ARBA00004123"/>
    </source>
</evidence>
<feature type="domain" description="TF-B3" evidence="7">
    <location>
        <begin position="404"/>
        <end position="500"/>
    </location>
</feature>
<evidence type="ECO:0000256" key="3">
    <source>
        <dbReference type="ARBA" id="ARBA00023015"/>
    </source>
</evidence>
<dbReference type="EMBL" id="JACGWL010000010">
    <property type="protein sequence ID" value="KAK4393363.1"/>
    <property type="molecule type" value="Genomic_DNA"/>
</dbReference>
<feature type="domain" description="TF-B3" evidence="7">
    <location>
        <begin position="20"/>
        <end position="114"/>
    </location>
</feature>
<protein>
    <submittedName>
        <fullName evidence="8">B3 domain-containing protein</fullName>
    </submittedName>
</protein>
<feature type="domain" description="TF-B3" evidence="7">
    <location>
        <begin position="700"/>
        <end position="805"/>
    </location>
</feature>
<organism evidence="8 9">
    <name type="scientific">Sesamum angolense</name>
    <dbReference type="NCBI Taxonomy" id="2727404"/>
    <lineage>
        <taxon>Eukaryota</taxon>
        <taxon>Viridiplantae</taxon>
        <taxon>Streptophyta</taxon>
        <taxon>Embryophyta</taxon>
        <taxon>Tracheophyta</taxon>
        <taxon>Spermatophyta</taxon>
        <taxon>Magnoliopsida</taxon>
        <taxon>eudicotyledons</taxon>
        <taxon>Gunneridae</taxon>
        <taxon>Pentapetalae</taxon>
        <taxon>asterids</taxon>
        <taxon>lamiids</taxon>
        <taxon>Lamiales</taxon>
        <taxon>Pedaliaceae</taxon>
        <taxon>Sesamum</taxon>
    </lineage>
</organism>
<evidence type="ECO:0000256" key="4">
    <source>
        <dbReference type="ARBA" id="ARBA00023125"/>
    </source>
</evidence>
<dbReference type="InterPro" id="IPR039218">
    <property type="entry name" value="REM_fam"/>
</dbReference>
<reference evidence="8" key="2">
    <citation type="journal article" date="2024" name="Plant">
        <title>Genomic evolution and insights into agronomic trait innovations of Sesamum species.</title>
        <authorList>
            <person name="Miao H."/>
            <person name="Wang L."/>
            <person name="Qu L."/>
            <person name="Liu H."/>
            <person name="Sun Y."/>
            <person name="Le M."/>
            <person name="Wang Q."/>
            <person name="Wei S."/>
            <person name="Zheng Y."/>
            <person name="Lin W."/>
            <person name="Duan Y."/>
            <person name="Cao H."/>
            <person name="Xiong S."/>
            <person name="Wang X."/>
            <person name="Wei L."/>
            <person name="Li C."/>
            <person name="Ma Q."/>
            <person name="Ju M."/>
            <person name="Zhao R."/>
            <person name="Li G."/>
            <person name="Mu C."/>
            <person name="Tian Q."/>
            <person name="Mei H."/>
            <person name="Zhang T."/>
            <person name="Gao T."/>
            <person name="Zhang H."/>
        </authorList>
    </citation>
    <scope>NUCLEOTIDE SEQUENCE</scope>
    <source>
        <strain evidence="8">K16</strain>
    </source>
</reference>
<dbReference type="GO" id="GO:0005634">
    <property type="term" value="C:nucleus"/>
    <property type="evidence" value="ECO:0007669"/>
    <property type="project" value="UniProtKB-SubCell"/>
</dbReference>
<dbReference type="Pfam" id="PF02362">
    <property type="entry name" value="B3"/>
    <property type="match status" value="6"/>
</dbReference>
<feature type="domain" description="TF-B3" evidence="7">
    <location>
        <begin position="808"/>
        <end position="901"/>
    </location>
</feature>
<evidence type="ECO:0000259" key="7">
    <source>
        <dbReference type="PROSITE" id="PS50863"/>
    </source>
</evidence>
<evidence type="ECO:0000313" key="9">
    <source>
        <dbReference type="Proteomes" id="UP001289374"/>
    </source>
</evidence>
<feature type="domain" description="TF-B3" evidence="7">
    <location>
        <begin position="171"/>
        <end position="275"/>
    </location>
</feature>
<evidence type="ECO:0000313" key="8">
    <source>
        <dbReference type="EMBL" id="KAK4393363.1"/>
    </source>
</evidence>
<dbReference type="Proteomes" id="UP001289374">
    <property type="component" value="Unassembled WGS sequence"/>
</dbReference>
<sequence length="1063" mass="121778">MHYSPVRHWKHHFLSAEAVPLFTKEETSRIDDDKKNLPPVFVQKYGRMLLGTAELRTSSGETWSVKLEIEDEKYCFTRGWSKFVKDMELEMGEFLVFWFNIGKSSFDVSAYGINGCERGISSRNNTLTEGSDADGVAELSNDGKSLYQNSPDAPRTGIYQTEAGGSDSTTNPQFEVVLTKSRKLRISLRKGFAEAAGLIGKRAVVLEYPPKNRYWPVLLDNRSLPHFRLDFASGWSQFRRDNDLRLGKTYSFEFNPTKNMIQASSAARFVLFSWKIHGKNSETRASFYKFLSNDDFTSRLRIPTDFMRNYGEILPLTTTLRTDQPGKSWRVRIEQLGQRHFFTHGWAKFAEDVELKFREFVLFKLVDGTRDRNEGPGNSQLKVKTENGEHFSDQENGSGAIRSWKFSKELTKSHFKDRLSIPKHFAIGTGIARNRKITLVDGQGRQWPVKVTDRNLGMFAMTAGWRNFLIGSQVPVGSTISFEFIPGSDNVIAVRVLKSEGREEQSHHATELTPDPGSTYNRKWVSKNSTILGVKSWENRKPNHTPSFFKIFIADDFTRQLRLPPVFVQKYGGLLTGENVKLRIRSEETWNVKLERMNNEQYYFTMGWTEFVEDIKLEKLEFLVFRFIGKSRFDVYVYGILGCERQSLGPTCRVENSGEFSCGYKCMNQPSGRNNKRSRTRIVENEGAGTDDESESNNPNPYFEVILKQHQQSRVCIRKHFAEAAGLIGKKKVAMEYPGPGGQRWNVVLDSRSTVSNFKLDLAAGWPDFRKANKLRFGRTYSFEFIPGRNVIEEGRKTMVKNSEEMMTSFYKFLNADDFTSQLRLPPQFVKDYGENLSGNAKLHTESGDSWAVRIEQIGQQHFFTDGWTKFAQDLDLKFREFLLFKFDGKSTFEVSVYGMSGCQKELHSCPRTHEQADYNPRADDRVPRTRDDEFVTDETDDGQNWRFIKKLTKNHESKLDIPRDFVLGSGIVRNRKLTLVNAKGKKWPVHVSAKRGGRFAMTGGWNEFLTGNRVVVGSTFSFELISSSDNIIEAKVLNKGTDGELFSYAKKKRGRPPILHSS</sequence>
<evidence type="ECO:0000256" key="2">
    <source>
        <dbReference type="ARBA" id="ARBA00022737"/>
    </source>
</evidence>
<dbReference type="PROSITE" id="PS50863">
    <property type="entry name" value="B3"/>
    <property type="match status" value="8"/>
</dbReference>
<dbReference type="InterPro" id="IPR015300">
    <property type="entry name" value="DNA-bd_pseudobarrel_sf"/>
</dbReference>
<evidence type="ECO:0000256" key="5">
    <source>
        <dbReference type="ARBA" id="ARBA00023163"/>
    </source>
</evidence>
<dbReference type="Gene3D" id="2.40.330.10">
    <property type="entry name" value="DNA-binding pseudobarrel domain"/>
    <property type="match status" value="8"/>
</dbReference>
<comment type="caution">
    <text evidence="8">The sequence shown here is derived from an EMBL/GenBank/DDBJ whole genome shotgun (WGS) entry which is preliminary data.</text>
</comment>
<dbReference type="CDD" id="cd10017">
    <property type="entry name" value="B3_DNA"/>
    <property type="match status" value="6"/>
</dbReference>
<dbReference type="PANTHER" id="PTHR31674:SF62">
    <property type="entry name" value="B3 DOMAIN-CONTAINING PROTEIN REM14-RELATED"/>
    <property type="match status" value="1"/>
</dbReference>
<reference evidence="8" key="1">
    <citation type="submission" date="2020-06" db="EMBL/GenBank/DDBJ databases">
        <authorList>
            <person name="Li T."/>
            <person name="Hu X."/>
            <person name="Zhang T."/>
            <person name="Song X."/>
            <person name="Zhang H."/>
            <person name="Dai N."/>
            <person name="Sheng W."/>
            <person name="Hou X."/>
            <person name="Wei L."/>
        </authorList>
    </citation>
    <scope>NUCLEOTIDE SEQUENCE</scope>
    <source>
        <strain evidence="8">K16</strain>
        <tissue evidence="8">Leaf</tissue>
    </source>
</reference>
<keyword evidence="4" id="KW-0238">DNA-binding</keyword>
<proteinExistence type="predicted"/>
<dbReference type="AlphaFoldDB" id="A0AAE2BPZ9"/>
<keyword evidence="6" id="KW-0539">Nucleus</keyword>
<dbReference type="SMART" id="SM01019">
    <property type="entry name" value="B3"/>
    <property type="match status" value="8"/>
</dbReference>
<keyword evidence="2" id="KW-0677">Repeat</keyword>
<comment type="subcellular location">
    <subcellularLocation>
        <location evidence="1">Nucleus</location>
    </subcellularLocation>
</comment>
<feature type="domain" description="TF-B3" evidence="7">
    <location>
        <begin position="285"/>
        <end position="387"/>
    </location>
</feature>
<accession>A0AAE2BPZ9</accession>
<keyword evidence="3" id="KW-0805">Transcription regulation</keyword>